<keyword evidence="2" id="KW-1185">Reference proteome</keyword>
<sequence length="452" mass="49717">MSFHRNSSFHPAAQWHAQPLSALPTPSVVIDRAVFTRNSRRMLDAARKQGMQFRVHIKTHKTSEGTRLQLDPFQSGDQGRQRADRLIVSTVEEGWMLVNSGTLRDHGVKSVLYSLPPAPNTLERLATLRAAMAAVDCKLLLMVDLPAQIKAVEVLPHADARPWHVFIKVDAGYHRAGVPVHTKQFEETVKALLESAQTSLYGFYVHAGNSYSATSRDEANTYLDDEITAVTEASSLAREIISANEDLKAKYAESTFVLSVGATPTANAARMKSESEGGSVGMSANADELELHAGNYSLYDLQQFATSMIDEDQIGLFVLSTVCSVYPGRNSDIGEALCDAGGLAMSKDKGPLPGHGNVRSDTGQGLKGWYLGRIAQEHGVLTHSAESAEGKQPTGTVRLPRYGEKLRILPQHACMTLANHPWFYIVDSSLERQGTNWEEWTVRDVWTPAKFW</sequence>
<organism evidence="1 2">
    <name type="scientific">Naganishia adeliensis</name>
    <dbReference type="NCBI Taxonomy" id="92952"/>
    <lineage>
        <taxon>Eukaryota</taxon>
        <taxon>Fungi</taxon>
        <taxon>Dikarya</taxon>
        <taxon>Basidiomycota</taxon>
        <taxon>Agaricomycotina</taxon>
        <taxon>Tremellomycetes</taxon>
        <taxon>Filobasidiales</taxon>
        <taxon>Filobasidiaceae</taxon>
        <taxon>Naganishia</taxon>
    </lineage>
</organism>
<gene>
    <name evidence="1" type="ORF">QFC20_002374</name>
</gene>
<proteinExistence type="predicted"/>
<dbReference type="EMBL" id="JASBWS010000016">
    <property type="protein sequence ID" value="KAJ9112193.1"/>
    <property type="molecule type" value="Genomic_DNA"/>
</dbReference>
<name>A0ACC2WKC8_9TREE</name>
<comment type="caution">
    <text evidence="1">The sequence shown here is derived from an EMBL/GenBank/DDBJ whole genome shotgun (WGS) entry which is preliminary data.</text>
</comment>
<reference evidence="1" key="1">
    <citation type="submission" date="2023-04" db="EMBL/GenBank/DDBJ databases">
        <title>Draft Genome sequencing of Naganishia species isolated from polar environments using Oxford Nanopore Technology.</title>
        <authorList>
            <person name="Leo P."/>
            <person name="Venkateswaran K."/>
        </authorList>
    </citation>
    <scope>NUCLEOTIDE SEQUENCE</scope>
    <source>
        <strain evidence="1">MNA-CCFEE 5262</strain>
    </source>
</reference>
<dbReference type="Proteomes" id="UP001230649">
    <property type="component" value="Unassembled WGS sequence"/>
</dbReference>
<evidence type="ECO:0000313" key="2">
    <source>
        <dbReference type="Proteomes" id="UP001230649"/>
    </source>
</evidence>
<evidence type="ECO:0000313" key="1">
    <source>
        <dbReference type="EMBL" id="KAJ9112193.1"/>
    </source>
</evidence>
<protein>
    <submittedName>
        <fullName evidence="1">Uncharacterized protein</fullName>
    </submittedName>
</protein>
<accession>A0ACC2WKC8</accession>